<dbReference type="Proteomes" id="UP000266272">
    <property type="component" value="Unassembled WGS sequence"/>
</dbReference>
<gene>
    <name evidence="2" type="ORF">TARUN_10454</name>
</gene>
<protein>
    <submittedName>
        <fullName evidence="2">Uncharacterized protein</fullName>
    </submittedName>
</protein>
<comment type="caution">
    <text evidence="2">The sequence shown here is derived from an EMBL/GenBank/DDBJ whole genome shotgun (WGS) entry which is preliminary data.</text>
</comment>
<dbReference type="AlphaFoldDB" id="A0A395N6Z5"/>
<accession>A0A395N6Z5</accession>
<sequence>MIEIVMDDEETEEPMVAAPNDGMVPVLSPPEPRSRGHNRGRSLGEGSLSGRATKASERLRSGSRSRKEGAASIKSPPFDIYGDASTGMNQLRSPVAGVPPPVLYDRDAIRSPIEGHGRKLSSGVHGSGMF</sequence>
<feature type="compositionally biased region" description="Basic and acidic residues" evidence="1">
    <location>
        <begin position="54"/>
        <end position="69"/>
    </location>
</feature>
<feature type="region of interest" description="Disordered" evidence="1">
    <location>
        <begin position="1"/>
        <end position="78"/>
    </location>
</feature>
<name>A0A395N6Z5_TRIAR</name>
<evidence type="ECO:0000313" key="2">
    <source>
        <dbReference type="EMBL" id="RFU71809.1"/>
    </source>
</evidence>
<reference evidence="2 3" key="1">
    <citation type="journal article" date="2018" name="PLoS Pathog.">
        <title>Evolution of structural diversity of trichothecenes, a family of toxins produced by plant pathogenic and entomopathogenic fungi.</title>
        <authorList>
            <person name="Proctor R.H."/>
            <person name="McCormick S.P."/>
            <person name="Kim H.S."/>
            <person name="Cardoza R.E."/>
            <person name="Stanley A.M."/>
            <person name="Lindo L."/>
            <person name="Kelly A."/>
            <person name="Brown D.W."/>
            <person name="Lee T."/>
            <person name="Vaughan M.M."/>
            <person name="Alexander N.J."/>
            <person name="Busman M."/>
            <person name="Gutierrez S."/>
        </authorList>
    </citation>
    <scope>NUCLEOTIDE SEQUENCE [LARGE SCALE GENOMIC DNA]</scope>
    <source>
        <strain evidence="2 3">IBT 40837</strain>
    </source>
</reference>
<dbReference type="EMBL" id="PXOA01001208">
    <property type="protein sequence ID" value="RFU71809.1"/>
    <property type="molecule type" value="Genomic_DNA"/>
</dbReference>
<organism evidence="2 3">
    <name type="scientific">Trichoderma arundinaceum</name>
    <dbReference type="NCBI Taxonomy" id="490622"/>
    <lineage>
        <taxon>Eukaryota</taxon>
        <taxon>Fungi</taxon>
        <taxon>Dikarya</taxon>
        <taxon>Ascomycota</taxon>
        <taxon>Pezizomycotina</taxon>
        <taxon>Sordariomycetes</taxon>
        <taxon>Hypocreomycetidae</taxon>
        <taxon>Hypocreales</taxon>
        <taxon>Hypocreaceae</taxon>
        <taxon>Trichoderma</taxon>
    </lineage>
</organism>
<feature type="compositionally biased region" description="Acidic residues" evidence="1">
    <location>
        <begin position="1"/>
        <end position="13"/>
    </location>
</feature>
<dbReference type="STRING" id="490622.A0A395N6Z5"/>
<evidence type="ECO:0000256" key="1">
    <source>
        <dbReference type="SAM" id="MobiDB-lite"/>
    </source>
</evidence>
<proteinExistence type="predicted"/>
<evidence type="ECO:0000313" key="3">
    <source>
        <dbReference type="Proteomes" id="UP000266272"/>
    </source>
</evidence>
<dbReference type="OrthoDB" id="5095473at2759"/>
<keyword evidence="3" id="KW-1185">Reference proteome</keyword>